<dbReference type="GO" id="GO:0008270">
    <property type="term" value="F:zinc ion binding"/>
    <property type="evidence" value="ECO:0007669"/>
    <property type="project" value="InterPro"/>
</dbReference>
<dbReference type="InterPro" id="IPR002885">
    <property type="entry name" value="PPR_rpt"/>
</dbReference>
<protein>
    <recommendedName>
        <fullName evidence="4">DYW domain-containing protein</fullName>
    </recommendedName>
</protein>
<dbReference type="InterPro" id="IPR011990">
    <property type="entry name" value="TPR-like_helical_dom_sf"/>
</dbReference>
<keyword evidence="3" id="KW-0732">Signal</keyword>
<dbReference type="AlphaFoldDB" id="A0A835QLX1"/>
<comment type="caution">
    <text evidence="5">The sequence shown here is derived from an EMBL/GenBank/DDBJ whole genome shotgun (WGS) entry which is preliminary data.</text>
</comment>
<dbReference type="FunFam" id="1.25.40.10:FF:000366">
    <property type="entry name" value="Pentatricopeptide (PPR) repeat-containing protein"/>
    <property type="match status" value="1"/>
</dbReference>
<dbReference type="InterPro" id="IPR046848">
    <property type="entry name" value="E_motif"/>
</dbReference>
<dbReference type="Pfam" id="PF20431">
    <property type="entry name" value="E_motif"/>
    <property type="match status" value="1"/>
</dbReference>
<dbReference type="Pfam" id="PF01535">
    <property type="entry name" value="PPR"/>
    <property type="match status" value="2"/>
</dbReference>
<gene>
    <name evidence="5" type="ORF">HPP92_015462</name>
</gene>
<dbReference type="SUPFAM" id="SSF48452">
    <property type="entry name" value="TPR-like"/>
    <property type="match status" value="1"/>
</dbReference>
<dbReference type="InterPro" id="IPR046849">
    <property type="entry name" value="E2_motif"/>
</dbReference>
<dbReference type="PANTHER" id="PTHR47926">
    <property type="entry name" value="PENTATRICOPEPTIDE REPEAT-CONTAINING PROTEIN"/>
    <property type="match status" value="1"/>
</dbReference>
<feature type="repeat" description="PPR" evidence="2">
    <location>
        <begin position="518"/>
        <end position="552"/>
    </location>
</feature>
<feature type="repeat" description="PPR" evidence="2">
    <location>
        <begin position="215"/>
        <end position="249"/>
    </location>
</feature>
<evidence type="ECO:0000256" key="2">
    <source>
        <dbReference type="PROSITE-ProRule" id="PRU00708"/>
    </source>
</evidence>
<feature type="repeat" description="PPR" evidence="2">
    <location>
        <begin position="417"/>
        <end position="451"/>
    </location>
</feature>
<dbReference type="InterPro" id="IPR046960">
    <property type="entry name" value="PPR_At4g14850-like_plant"/>
</dbReference>
<keyword evidence="1" id="KW-0677">Repeat</keyword>
<feature type="repeat" description="PPR" evidence="2">
    <location>
        <begin position="114"/>
        <end position="148"/>
    </location>
</feature>
<feature type="chain" id="PRO_5032724528" description="DYW domain-containing protein" evidence="3">
    <location>
        <begin position="21"/>
        <end position="926"/>
    </location>
</feature>
<dbReference type="Proteomes" id="UP000639772">
    <property type="component" value="Chromosome 7"/>
</dbReference>
<accession>A0A835QLX1</accession>
<dbReference type="PANTHER" id="PTHR47926:SF530">
    <property type="entry name" value="DYW DOMAIN-CONTAINING PROTEIN"/>
    <property type="match status" value="1"/>
</dbReference>
<dbReference type="FunFam" id="1.25.40.10:FF:000578">
    <property type="entry name" value="Pentatricopeptide repeat-containing protein"/>
    <property type="match status" value="1"/>
</dbReference>
<dbReference type="FunFam" id="1.25.40.10:FF:000196">
    <property type="entry name" value="Pentatricopeptide repeat-containing protein At4g14850"/>
    <property type="match status" value="1"/>
</dbReference>
<feature type="repeat" description="PPR" evidence="2">
    <location>
        <begin position="619"/>
        <end position="653"/>
    </location>
</feature>
<evidence type="ECO:0000313" key="5">
    <source>
        <dbReference type="EMBL" id="KAG0475776.1"/>
    </source>
</evidence>
<dbReference type="EMBL" id="JADCNM010000007">
    <property type="protein sequence ID" value="KAG0475776.1"/>
    <property type="molecule type" value="Genomic_DNA"/>
</dbReference>
<dbReference type="FunFam" id="1.25.40.10:FF:000031">
    <property type="entry name" value="Pentatricopeptide repeat-containing protein mitochondrial"/>
    <property type="match status" value="1"/>
</dbReference>
<feature type="domain" description="DYW" evidence="4">
    <location>
        <begin position="834"/>
        <end position="926"/>
    </location>
</feature>
<evidence type="ECO:0000256" key="3">
    <source>
        <dbReference type="SAM" id="SignalP"/>
    </source>
</evidence>
<evidence type="ECO:0000256" key="1">
    <source>
        <dbReference type="ARBA" id="ARBA00022737"/>
    </source>
</evidence>
<organism evidence="5 6">
    <name type="scientific">Vanilla planifolia</name>
    <name type="common">Vanilla</name>
    <dbReference type="NCBI Taxonomy" id="51239"/>
    <lineage>
        <taxon>Eukaryota</taxon>
        <taxon>Viridiplantae</taxon>
        <taxon>Streptophyta</taxon>
        <taxon>Embryophyta</taxon>
        <taxon>Tracheophyta</taxon>
        <taxon>Spermatophyta</taxon>
        <taxon>Magnoliopsida</taxon>
        <taxon>Liliopsida</taxon>
        <taxon>Asparagales</taxon>
        <taxon>Orchidaceae</taxon>
        <taxon>Vanilloideae</taxon>
        <taxon>Vanilleae</taxon>
        <taxon>Vanilla</taxon>
    </lineage>
</organism>
<dbReference type="GO" id="GO:0003723">
    <property type="term" value="F:RNA binding"/>
    <property type="evidence" value="ECO:0007669"/>
    <property type="project" value="InterPro"/>
</dbReference>
<dbReference type="Gene3D" id="1.25.40.10">
    <property type="entry name" value="Tetratricopeptide repeat domain"/>
    <property type="match status" value="6"/>
</dbReference>
<name>A0A835QLX1_VANPL</name>
<dbReference type="GO" id="GO:0009451">
    <property type="term" value="P:RNA modification"/>
    <property type="evidence" value="ECO:0007669"/>
    <property type="project" value="InterPro"/>
</dbReference>
<dbReference type="PROSITE" id="PS51375">
    <property type="entry name" value="PPR"/>
    <property type="match status" value="6"/>
</dbReference>
<dbReference type="InterPro" id="IPR032867">
    <property type="entry name" value="DYW_dom"/>
</dbReference>
<dbReference type="OrthoDB" id="185373at2759"/>
<sequence>MHSWRRCQLLTTLFPPIASGILRNVASPLSVSEIASSSFTTSSSPSSCSLSSISSLLFTAQSLSSAIQIHAHITKCGFFFSSTETLRHHLISQYSLWRSPAFALKLFDEIPSPGVKSWSFLISAYTRNGQWLEALKSFYRMRAAGVGCNEFTLPSVLKACSALSDFVTSCQIHAIAVLIGLESDPFVANTLIMLYADLGLLSECQKLFDDISNRNVVSWNALFAAYVKNDRSMEAIWLFWEMMMKAMRPNEYGFSIIINACTGLQDLSLGRMIHGCLTRLGYESDKFTANALVDMYAKLGNINSAGFVFEKITQPDVVSWNAYVSGCVLHGQDILAVELFHKMKRSGMLANEFTLSSVLKACGGIGNLELGQQIHAYMIKSGGHSDTFVGVGLVDLYVKCEHREDALKAFDSMPERDLVAWNALISGYSHNGNDQEAIYLFADLRRDGLEFNRTTLTAVLKSAANLQALALSKQTHALATKAGLLSDLHVANGLVDAYGKCSSLDDAERAFMESPSGDIVSFTSMITALSQSGEGEEAMKLFCEMLGKNLKPDSFVCSSLLNCCASLSAYEQGKQIHSHVFKAGFMFDNFAGNALVNMYAKCGNVEDASMAFSDIPEQGIVSWSAMIGGLAQHGRGREALDFFYRMLNEGVPPNHITLTSVLCACSYTGLITEAERYFYSMEKMFAVRRTLEHYACMVDILGRAGKLNSAMELVESMPFEANAAIWGALLGASRLHNNVELGIKAAENLIILEPDKSGTHTILANIYASAGRWNDVARMRRLMKETKVKKEPGVSWIEVKDKIHTFFVGDRSHERSKEIYAKLAELGVLMSKAGYVPLVETDLHDVDKLEKEKLLFQHSEKLAVAFGLISTPLSAPIRIMKNLRICRDCHEAFKFICKITVRKIIVRDINRFHHFEDGSCSCRDYW</sequence>
<dbReference type="Pfam" id="PF13041">
    <property type="entry name" value="PPR_2"/>
    <property type="match status" value="5"/>
</dbReference>
<dbReference type="NCBIfam" id="TIGR00756">
    <property type="entry name" value="PPR"/>
    <property type="match status" value="5"/>
</dbReference>
<evidence type="ECO:0000313" key="6">
    <source>
        <dbReference type="Proteomes" id="UP000639772"/>
    </source>
</evidence>
<proteinExistence type="predicted"/>
<dbReference type="FunFam" id="1.25.40.10:FF:000381">
    <property type="entry name" value="Pentatricopeptide repeat-containing protein"/>
    <property type="match status" value="1"/>
</dbReference>
<dbReference type="Pfam" id="PF14432">
    <property type="entry name" value="DYW_deaminase"/>
    <property type="match status" value="1"/>
</dbReference>
<evidence type="ECO:0000259" key="4">
    <source>
        <dbReference type="Pfam" id="PF14432"/>
    </source>
</evidence>
<dbReference type="Pfam" id="PF20430">
    <property type="entry name" value="Eplus_motif"/>
    <property type="match status" value="1"/>
</dbReference>
<feature type="signal peptide" evidence="3">
    <location>
        <begin position="1"/>
        <end position="20"/>
    </location>
</feature>
<feature type="repeat" description="PPR" evidence="2">
    <location>
        <begin position="316"/>
        <end position="350"/>
    </location>
</feature>
<reference evidence="5 6" key="1">
    <citation type="journal article" date="2020" name="Nat. Food">
        <title>A phased Vanilla planifolia genome enables genetic improvement of flavour and production.</title>
        <authorList>
            <person name="Hasing T."/>
            <person name="Tang H."/>
            <person name="Brym M."/>
            <person name="Khazi F."/>
            <person name="Huang T."/>
            <person name="Chambers A.H."/>
        </authorList>
    </citation>
    <scope>NUCLEOTIDE SEQUENCE [LARGE SCALE GENOMIC DNA]</scope>
    <source>
        <tissue evidence="5">Leaf</tissue>
    </source>
</reference>
<dbReference type="FunFam" id="1.25.40.10:FF:001100">
    <property type="entry name" value="Pentatricopeptide repeat-containing protein"/>
    <property type="match status" value="1"/>
</dbReference>